<evidence type="ECO:0000256" key="1">
    <source>
        <dbReference type="SAM" id="Phobius"/>
    </source>
</evidence>
<dbReference type="AlphaFoldDB" id="A0A3R9KZA6"/>
<evidence type="ECO:0000313" key="3">
    <source>
        <dbReference type="Proteomes" id="UP000280182"/>
    </source>
</evidence>
<name>A0A3R9KZA6_STROR</name>
<organism evidence="2 3">
    <name type="scientific">Streptococcus oralis</name>
    <dbReference type="NCBI Taxonomy" id="1303"/>
    <lineage>
        <taxon>Bacteria</taxon>
        <taxon>Bacillati</taxon>
        <taxon>Bacillota</taxon>
        <taxon>Bacilli</taxon>
        <taxon>Lactobacillales</taxon>
        <taxon>Streptococcaceae</taxon>
        <taxon>Streptococcus</taxon>
    </lineage>
</organism>
<dbReference type="EMBL" id="RJPJ01000001">
    <property type="protein sequence ID" value="RSJ69012.1"/>
    <property type="molecule type" value="Genomic_DNA"/>
</dbReference>
<accession>A0A3R9KZA6</accession>
<feature type="transmembrane region" description="Helical" evidence="1">
    <location>
        <begin position="93"/>
        <end position="114"/>
    </location>
</feature>
<keyword evidence="1" id="KW-0812">Transmembrane</keyword>
<feature type="transmembrane region" description="Helical" evidence="1">
    <location>
        <begin position="31"/>
        <end position="49"/>
    </location>
</feature>
<feature type="transmembrane region" description="Helical" evidence="1">
    <location>
        <begin position="156"/>
        <end position="176"/>
    </location>
</feature>
<feature type="transmembrane region" description="Helical" evidence="1">
    <location>
        <begin position="61"/>
        <end position="86"/>
    </location>
</feature>
<keyword evidence="1" id="KW-0472">Membrane</keyword>
<evidence type="ECO:0000313" key="2">
    <source>
        <dbReference type="EMBL" id="RSJ69012.1"/>
    </source>
</evidence>
<comment type="caution">
    <text evidence="2">The sequence shown here is derived from an EMBL/GenBank/DDBJ whole genome shotgun (WGS) entry which is preliminary data.</text>
</comment>
<proteinExistence type="predicted"/>
<feature type="transmembrane region" description="Helical" evidence="1">
    <location>
        <begin position="196"/>
        <end position="216"/>
    </location>
</feature>
<sequence length="278" mass="32921">MMDNEVDLTKLKITDLSIDWQYRRKKIIDKFKVWIVIFFVILAIIAILFHKQASTNSKDGIYLLGGFIIICFWMYFILMCLIFKFLMRKNYAFLLIVGPFIISVLTVSVIFYLSKVVQLNLIYSNVLSIIFIILFNVLNFRFFLNKNMPKAYSSIVFTNNTQLLNIFSVILLFIGGSELLRIDISCLIKNQKLWQILPLYFIVCGTISFIIENIIIDYQFSKSEKFAQEIFQEQLLKNEDDIDYNRLVECYYYGGEKYKEKLLSTEKFLRLIKKRESI</sequence>
<reference evidence="2 3" key="1">
    <citation type="submission" date="2018-11" db="EMBL/GenBank/DDBJ databases">
        <title>Species Designations Belie Phenotypic and Genotypic Heterogeneity in Oral Streptococci.</title>
        <authorList>
            <person name="Velsko I."/>
        </authorList>
    </citation>
    <scope>NUCLEOTIDE SEQUENCE [LARGE SCALE GENOMIC DNA]</scope>
    <source>
        <strain evidence="2 3">BCC12</strain>
    </source>
</reference>
<protein>
    <recommendedName>
        <fullName evidence="4">Beta-carotene 15,15'-monooxygenase</fullName>
    </recommendedName>
</protein>
<feature type="transmembrane region" description="Helical" evidence="1">
    <location>
        <begin position="126"/>
        <end position="144"/>
    </location>
</feature>
<evidence type="ECO:0008006" key="4">
    <source>
        <dbReference type="Google" id="ProtNLM"/>
    </source>
</evidence>
<dbReference type="Proteomes" id="UP000280182">
    <property type="component" value="Unassembled WGS sequence"/>
</dbReference>
<gene>
    <name evidence="2" type="ORF">D8802_00215</name>
</gene>
<keyword evidence="1" id="KW-1133">Transmembrane helix</keyword>